<comment type="caution">
    <text evidence="1">The sequence shown here is derived from an EMBL/GenBank/DDBJ whole genome shotgun (WGS) entry which is preliminary data.</text>
</comment>
<dbReference type="EMBL" id="MQMG01000007">
    <property type="protein sequence ID" value="OKO95442.1"/>
    <property type="molecule type" value="Genomic_DNA"/>
</dbReference>
<reference evidence="1 2" key="1">
    <citation type="submission" date="2016-11" db="EMBL/GenBank/DDBJ databases">
        <authorList>
            <person name="Kadnikov V."/>
            <person name="Nazina T."/>
        </authorList>
    </citation>
    <scope>NUCLEOTIDE SEQUENCE [LARGE SCALE GENOMIC DNA]</scope>
    <source>
        <strain evidence="1 2">1017</strain>
    </source>
</reference>
<dbReference type="Proteomes" id="UP000186030">
    <property type="component" value="Unassembled WGS sequence"/>
</dbReference>
<evidence type="ECO:0000313" key="1">
    <source>
        <dbReference type="EMBL" id="OKO95442.1"/>
    </source>
</evidence>
<name>A0A1Q5T5E2_9BACL</name>
<proteinExistence type="predicted"/>
<evidence type="ECO:0000313" key="2">
    <source>
        <dbReference type="Proteomes" id="UP000186030"/>
    </source>
</evidence>
<dbReference type="AlphaFoldDB" id="A0A1Q5T5E2"/>
<reference evidence="2" key="2">
    <citation type="submission" date="2017-01" db="EMBL/GenBank/DDBJ databases">
        <title>Genome sequencing and annotation of Geobacillus sp. 1017, a Hydrocarbon-Oxidizing Thermophilic Bacterium Isolated from a Heavy Oil Reservoir (China).</title>
        <authorList>
            <person name="Kadnikov V.V."/>
            <person name="Mardanov A.V."/>
            <person name="Poltaraus A.B."/>
            <person name="Sokolova D.S."/>
            <person name="Semenova E.M."/>
            <person name="Ravin N.V."/>
            <person name="Tourova T.P."/>
            <person name="Nazina T.N."/>
        </authorList>
    </citation>
    <scope>NUCLEOTIDE SEQUENCE [LARGE SCALE GENOMIC DNA]</scope>
    <source>
        <strain evidence="2">1017</strain>
    </source>
</reference>
<accession>A0A1Q5T5E2</accession>
<organism evidence="1 2">
    <name type="scientific">Geobacillus proteiniphilus</name>
    <dbReference type="NCBI Taxonomy" id="860353"/>
    <lineage>
        <taxon>Bacteria</taxon>
        <taxon>Bacillati</taxon>
        <taxon>Bacillota</taxon>
        <taxon>Bacilli</taxon>
        <taxon>Bacillales</taxon>
        <taxon>Anoxybacillaceae</taxon>
        <taxon>Geobacillus</taxon>
    </lineage>
</organism>
<sequence>MFVEQKAAASRKKTYQVGRTAWPIWISRWLCYAYTNGKQIAFYYNPIAPLSSRRASIVSFSALRKKKRPATLNA</sequence>
<protein>
    <submittedName>
        <fullName evidence="1">Uncharacterized protein</fullName>
    </submittedName>
</protein>
<gene>
    <name evidence="1" type="ORF">BRO54_0877</name>
</gene>